<comment type="caution">
    <text evidence="2">The sequence shown here is derived from an EMBL/GenBank/DDBJ whole genome shotgun (WGS) entry which is preliminary data.</text>
</comment>
<dbReference type="Gene3D" id="2.60.40.1180">
    <property type="entry name" value="Golgi alpha-mannosidase II"/>
    <property type="match status" value="1"/>
</dbReference>
<evidence type="ECO:0000259" key="1">
    <source>
        <dbReference type="Pfam" id="PF21365"/>
    </source>
</evidence>
<dbReference type="EMBL" id="VSSQ01000008">
    <property type="protein sequence ID" value="MPL58840.1"/>
    <property type="molecule type" value="Genomic_DNA"/>
</dbReference>
<dbReference type="SUPFAM" id="SSF51011">
    <property type="entry name" value="Glycosyl hydrolase domain"/>
    <property type="match status" value="1"/>
</dbReference>
<protein>
    <recommendedName>
        <fullName evidence="1">Glycosyl hydrolase family 31 C-terminal domain-containing protein</fullName>
    </recommendedName>
</protein>
<gene>
    <name evidence="2" type="ORF">SDC9_04384</name>
</gene>
<dbReference type="InterPro" id="IPR013780">
    <property type="entry name" value="Glyco_hydro_b"/>
</dbReference>
<reference evidence="2" key="1">
    <citation type="submission" date="2019-08" db="EMBL/GenBank/DDBJ databases">
        <authorList>
            <person name="Kucharzyk K."/>
            <person name="Murdoch R.W."/>
            <person name="Higgins S."/>
            <person name="Loffler F."/>
        </authorList>
    </citation>
    <scope>NUCLEOTIDE SEQUENCE</scope>
</reference>
<dbReference type="InterPro" id="IPR048395">
    <property type="entry name" value="Glyco_hydro_31_C"/>
</dbReference>
<dbReference type="InterPro" id="IPR052990">
    <property type="entry name" value="Sulfoquinovosidase_GH31"/>
</dbReference>
<sequence length="491" mass="53911">MISCSPWKDGFELRFGDTCLMRHSAKTPGLFISRKSVSISELKNNFPLLWKGLGPCSLSLNEAERELSFPGAFTAKLKLSDRSVEMSFSGLADEGRALALRFPAAPDERFFGLGNSSELRLRRGKTYPILPDMVKRTKRFPTVFSSRNWWMRCEDIAAAAAWSFKRDHIDLCFAGIPKKVILGGGGDTPEAMESLASFARPEARRPPGPSPDIAAPAIGAPVLHLSDSGPRYEELRPLLEKAGIKIGLLVDDRANGIPEIEALRIGQGSWESFLRDSGYRPIEETDGAGWDPKTITAQVLSLSLSGGFNPFIPVSRGNGTSGAKGYCLRWLDLAPFGPLFELSPPGTRETGRSVWERLAVATTLFAMLRPYREQCAAEWEGKAIPGLRHPAFLGRGGDGGDHGLWGIADEYLFGQDVLVAPSDNDKGAHGKWGRALVLPPGEWVHLWTSRRYPSGKITVEDPPGRPAVFYRKESEFASLFDEIRKKAARLG</sequence>
<dbReference type="PANTHER" id="PTHR46959:SF2">
    <property type="entry name" value="SULFOQUINOVOSIDASE"/>
    <property type="match status" value="1"/>
</dbReference>
<dbReference type="Pfam" id="PF21365">
    <property type="entry name" value="Glyco_hydro_31_3rd"/>
    <property type="match status" value="1"/>
</dbReference>
<name>A0A644SVU9_9ZZZZ</name>
<dbReference type="PANTHER" id="PTHR46959">
    <property type="entry name" value="SULFOQUINOVOSIDASE"/>
    <property type="match status" value="1"/>
</dbReference>
<dbReference type="AlphaFoldDB" id="A0A644SVU9"/>
<feature type="domain" description="Glycosyl hydrolase family 31 C-terminal" evidence="1">
    <location>
        <begin position="401"/>
        <end position="472"/>
    </location>
</feature>
<proteinExistence type="predicted"/>
<accession>A0A644SVU9</accession>
<evidence type="ECO:0000313" key="2">
    <source>
        <dbReference type="EMBL" id="MPL58840.1"/>
    </source>
</evidence>
<organism evidence="2">
    <name type="scientific">bioreactor metagenome</name>
    <dbReference type="NCBI Taxonomy" id="1076179"/>
    <lineage>
        <taxon>unclassified sequences</taxon>
        <taxon>metagenomes</taxon>
        <taxon>ecological metagenomes</taxon>
    </lineage>
</organism>